<accession>A0A0U9HF05</accession>
<reference evidence="9 10" key="2">
    <citation type="journal article" date="2016" name="Genome Announc.">
        <title>Draft Genome Sequence of Oceanobacillus picturae Heshi-B3, Isolated from Fermented Rice Bran in a Traditional Japanese Seafood Dish.</title>
        <authorList>
            <person name="Akuzawa S."/>
            <person name="Nagaoka J."/>
            <person name="Kanekatsu M."/>
            <person name="Kanesaki Y."/>
            <person name="Suzuki T."/>
        </authorList>
    </citation>
    <scope>NUCLEOTIDE SEQUENCE [LARGE SCALE GENOMIC DNA]</scope>
    <source>
        <strain evidence="9 10">Heshi-B3</strain>
    </source>
</reference>
<evidence type="ECO:0000256" key="1">
    <source>
        <dbReference type="ARBA" id="ARBA00006479"/>
    </source>
</evidence>
<dbReference type="AlphaFoldDB" id="A0A0U9HF05"/>
<dbReference type="InterPro" id="IPR000600">
    <property type="entry name" value="ROK"/>
</dbReference>
<dbReference type="PANTHER" id="PTHR18964:SF149">
    <property type="entry name" value="BIFUNCTIONAL UDP-N-ACETYLGLUCOSAMINE 2-EPIMERASE_N-ACETYLMANNOSAMINE KINASE"/>
    <property type="match status" value="1"/>
</dbReference>
<dbReference type="PANTHER" id="PTHR18964">
    <property type="entry name" value="ROK (REPRESSOR, ORF, KINASE) FAMILY"/>
    <property type="match status" value="1"/>
</dbReference>
<keyword evidence="4" id="KW-0808">Transferase</keyword>
<evidence type="ECO:0000256" key="7">
    <source>
        <dbReference type="ARBA" id="ARBA00022840"/>
    </source>
</evidence>
<gene>
    <name evidence="9" type="ORF">OPHB3_3793</name>
</gene>
<dbReference type="EC" id="2.7.1.2" evidence="2"/>
<dbReference type="OrthoDB" id="9810372at2"/>
<dbReference type="GO" id="GO:0005524">
    <property type="term" value="F:ATP binding"/>
    <property type="evidence" value="ECO:0007669"/>
    <property type="project" value="UniProtKB-KW"/>
</dbReference>
<dbReference type="PROSITE" id="PS01125">
    <property type="entry name" value="ROK"/>
    <property type="match status" value="1"/>
</dbReference>
<evidence type="ECO:0000313" key="10">
    <source>
        <dbReference type="Proteomes" id="UP000052946"/>
    </source>
</evidence>
<keyword evidence="6 9" id="KW-0418">Kinase</keyword>
<dbReference type="Proteomes" id="UP000052946">
    <property type="component" value="Unassembled WGS sequence"/>
</dbReference>
<name>A0A0U9HF05_9BACI</name>
<protein>
    <recommendedName>
        <fullName evidence="3">Glucokinase</fullName>
        <ecNumber evidence="2">2.7.1.2</ecNumber>
    </recommendedName>
    <alternativeName>
        <fullName evidence="8">Glucose kinase</fullName>
    </alternativeName>
</protein>
<proteinExistence type="inferred from homology"/>
<evidence type="ECO:0000256" key="6">
    <source>
        <dbReference type="ARBA" id="ARBA00022777"/>
    </source>
</evidence>
<evidence type="ECO:0000256" key="4">
    <source>
        <dbReference type="ARBA" id="ARBA00022679"/>
    </source>
</evidence>
<evidence type="ECO:0000256" key="8">
    <source>
        <dbReference type="ARBA" id="ARBA00032386"/>
    </source>
</evidence>
<evidence type="ECO:0000256" key="2">
    <source>
        <dbReference type="ARBA" id="ARBA00012323"/>
    </source>
</evidence>
<dbReference type="InterPro" id="IPR004654">
    <property type="entry name" value="ROK_glcA"/>
</dbReference>
<dbReference type="GO" id="GO:0006096">
    <property type="term" value="P:glycolytic process"/>
    <property type="evidence" value="ECO:0007669"/>
    <property type="project" value="InterPro"/>
</dbReference>
<dbReference type="EMBL" id="BBXV01000071">
    <property type="protein sequence ID" value="GAQ19809.1"/>
    <property type="molecule type" value="Genomic_DNA"/>
</dbReference>
<evidence type="ECO:0000256" key="5">
    <source>
        <dbReference type="ARBA" id="ARBA00022741"/>
    </source>
</evidence>
<dbReference type="GO" id="GO:0004340">
    <property type="term" value="F:glucokinase activity"/>
    <property type="evidence" value="ECO:0007669"/>
    <property type="project" value="UniProtKB-EC"/>
</dbReference>
<dbReference type="GO" id="GO:0005737">
    <property type="term" value="C:cytoplasm"/>
    <property type="evidence" value="ECO:0007669"/>
    <property type="project" value="InterPro"/>
</dbReference>
<dbReference type="SUPFAM" id="SSF53067">
    <property type="entry name" value="Actin-like ATPase domain"/>
    <property type="match status" value="1"/>
</dbReference>
<dbReference type="RefSeq" id="WP_058951335.1">
    <property type="nucleotide sequence ID" value="NZ_BBXV01000071.1"/>
</dbReference>
<reference evidence="10" key="1">
    <citation type="submission" date="2015-07" db="EMBL/GenBank/DDBJ databases">
        <title>Draft Genome Sequence of Oceanobacillus picturae Heshi-B3 that Was Isolated from Fermented Rice Bran with Aging Salted Mackerel, Which Was Named Heshiko as Traditional Fermented Seafood in Japan.</title>
        <authorList>
            <person name="Akuzawa S."/>
            <person name="Nakagawa J."/>
            <person name="Kanekatsu T."/>
            <person name="Kanesaki Y."/>
            <person name="Suzuki T."/>
        </authorList>
    </citation>
    <scope>NUCLEOTIDE SEQUENCE [LARGE SCALE GENOMIC DNA]</scope>
    <source>
        <strain evidence="10">Heshi-B3</strain>
    </source>
</reference>
<organism evidence="9 10">
    <name type="scientific">Oceanobacillus picturae</name>
    <dbReference type="NCBI Taxonomy" id="171693"/>
    <lineage>
        <taxon>Bacteria</taxon>
        <taxon>Bacillati</taxon>
        <taxon>Bacillota</taxon>
        <taxon>Bacilli</taxon>
        <taxon>Bacillales</taxon>
        <taxon>Bacillaceae</taxon>
        <taxon>Oceanobacillus</taxon>
    </lineage>
</organism>
<evidence type="ECO:0000313" key="9">
    <source>
        <dbReference type="EMBL" id="GAQ19809.1"/>
    </source>
</evidence>
<dbReference type="InterPro" id="IPR049874">
    <property type="entry name" value="ROK_cs"/>
</dbReference>
<sequence length="326" mass="34255">MTESEWIVGVDVGGTSVKIGIISAKGDIYKKWEIKTDKSNGGQRIMEDVWNSVQQKLSESNISSDNILGIGLGAPGFIDGDTGYIYEAVNIGWKEYDLPGHLKQLSGLPVFVENDANVAVLGENWQGAGRQEKNVIAITLGTGVGGGIIANGEIVNGANGMAGEIGHMTIETAGRPCNCGRAGCLETIASATGIVRQAMELIEAGNSESKLVEHFENHGVLTAKDIFNYASLGDQEASSIVQYTADVLGLVIANMGALLNPSKVLIGGGVSKAGDQLLDAIKASFEKYALERVSSICDMRVAELGNDAGIIGAAFLVKQKVLHVSF</sequence>
<comment type="similarity">
    <text evidence="1">Belongs to the ROK (NagC/XylR) family.</text>
</comment>
<dbReference type="NCBIfam" id="TIGR00744">
    <property type="entry name" value="ROK_glcA_fam"/>
    <property type="match status" value="1"/>
</dbReference>
<keyword evidence="5" id="KW-0547">Nucleotide-binding</keyword>
<keyword evidence="7" id="KW-0067">ATP-binding</keyword>
<dbReference type="Gene3D" id="3.30.420.40">
    <property type="match status" value="2"/>
</dbReference>
<dbReference type="InterPro" id="IPR043129">
    <property type="entry name" value="ATPase_NBD"/>
</dbReference>
<comment type="caution">
    <text evidence="9">The sequence shown here is derived from an EMBL/GenBank/DDBJ whole genome shotgun (WGS) entry which is preliminary data.</text>
</comment>
<evidence type="ECO:0000256" key="3">
    <source>
        <dbReference type="ARBA" id="ARBA00014701"/>
    </source>
</evidence>
<dbReference type="Pfam" id="PF00480">
    <property type="entry name" value="ROK"/>
    <property type="match status" value="1"/>
</dbReference>